<gene>
    <name evidence="2" type="ORF">E2B99_10120</name>
</gene>
<dbReference type="SUPFAM" id="SSF56784">
    <property type="entry name" value="HAD-like"/>
    <property type="match status" value="1"/>
</dbReference>
<dbReference type="Proteomes" id="UP000297834">
    <property type="component" value="Unassembled WGS sequence"/>
</dbReference>
<keyword evidence="1 2" id="KW-0378">Hydrolase</keyword>
<accession>A0A4Y7XAY2</accession>
<comment type="caution">
    <text evidence="2">The sequence shown here is derived from an EMBL/GenBank/DDBJ whole genome shotgun (WGS) entry which is preliminary data.</text>
</comment>
<dbReference type="PANTHER" id="PTHR43316:SF3">
    <property type="entry name" value="HALOACID DEHALOGENASE, TYPE II (AFU_ORTHOLOGUE AFUA_2G07750)-RELATED"/>
    <property type="match status" value="1"/>
</dbReference>
<evidence type="ECO:0000256" key="1">
    <source>
        <dbReference type="ARBA" id="ARBA00022801"/>
    </source>
</evidence>
<dbReference type="OrthoDB" id="5699629at2"/>
<name>A0A4Y7XAY2_9GAMM</name>
<evidence type="ECO:0000313" key="2">
    <source>
        <dbReference type="EMBL" id="TEU25163.1"/>
    </source>
</evidence>
<dbReference type="InterPro" id="IPR006439">
    <property type="entry name" value="HAD-SF_hydro_IA"/>
</dbReference>
<dbReference type="SFLD" id="SFLDS00003">
    <property type="entry name" value="Haloacid_Dehalogenase"/>
    <property type="match status" value="1"/>
</dbReference>
<dbReference type="Gene3D" id="3.40.50.1000">
    <property type="entry name" value="HAD superfamily/HAD-like"/>
    <property type="match status" value="1"/>
</dbReference>
<dbReference type="PANTHER" id="PTHR43316">
    <property type="entry name" value="HYDROLASE, HALOACID DELAHOGENASE-RELATED"/>
    <property type="match status" value="1"/>
</dbReference>
<reference evidence="2 3" key="1">
    <citation type="submission" date="2019-03" db="EMBL/GenBank/DDBJ databases">
        <title>Alkanindiges illinoisensis: a potential pathogenic isolated from ascites of a gastric cancer patient with abdominal metastasis.</title>
        <authorList>
            <person name="Hu X."/>
            <person name="Yang B."/>
            <person name="Yan X."/>
            <person name="Lin L."/>
            <person name="Zhao H."/>
            <person name="Zhou F."/>
            <person name="Su B."/>
            <person name="Chen J."/>
            <person name="Rui Y."/>
            <person name="Wang Q."/>
            <person name="Zheng L."/>
        </authorList>
    </citation>
    <scope>NUCLEOTIDE SEQUENCE [LARGE SCALE GENOMIC DNA]</scope>
    <source>
        <strain evidence="2 3">NFYY 23406</strain>
    </source>
</reference>
<dbReference type="InterPro" id="IPR036412">
    <property type="entry name" value="HAD-like_sf"/>
</dbReference>
<dbReference type="InterPro" id="IPR051540">
    <property type="entry name" value="S-2-haloacid_dehalogenase"/>
</dbReference>
<dbReference type="InterPro" id="IPR023214">
    <property type="entry name" value="HAD_sf"/>
</dbReference>
<organism evidence="2 3">
    <name type="scientific">Alkanindiges illinoisensis</name>
    <dbReference type="NCBI Taxonomy" id="197183"/>
    <lineage>
        <taxon>Bacteria</taxon>
        <taxon>Pseudomonadati</taxon>
        <taxon>Pseudomonadota</taxon>
        <taxon>Gammaproteobacteria</taxon>
        <taxon>Moraxellales</taxon>
        <taxon>Moraxellaceae</taxon>
        <taxon>Alkanindiges</taxon>
    </lineage>
</organism>
<proteinExistence type="predicted"/>
<dbReference type="RefSeq" id="WP_134244842.1">
    <property type="nucleotide sequence ID" value="NZ_SNTY01000043.1"/>
</dbReference>
<dbReference type="AlphaFoldDB" id="A0A4Y7XAY2"/>
<sequence>MSVPTKIAVVAFDVFGTLVHIGDKRAPYKKLLQWMKEQGRSPQPADAAVIMSQPLSFEDVAARFGMTLPDDLLAALYSDLAAELQSISLYPDTLSTLNQLSQTGVKIALCSNLAHPYGQAVYPMLPRLDAYAWSYEVGAIKPDPRIYQHLIDQLGCTAEEVLFIGDTPLADVQGPSNFGMSARLINRKGGQMLNEVLSDFVCIS</sequence>
<protein>
    <submittedName>
        <fullName evidence="2">HAD family hydrolase</fullName>
    </submittedName>
</protein>
<dbReference type="NCBIfam" id="TIGR01549">
    <property type="entry name" value="HAD-SF-IA-v1"/>
    <property type="match status" value="1"/>
</dbReference>
<dbReference type="NCBIfam" id="TIGR01509">
    <property type="entry name" value="HAD-SF-IA-v3"/>
    <property type="match status" value="1"/>
</dbReference>
<evidence type="ECO:0000313" key="3">
    <source>
        <dbReference type="Proteomes" id="UP000297834"/>
    </source>
</evidence>
<dbReference type="PRINTS" id="PR00413">
    <property type="entry name" value="HADHALOGNASE"/>
</dbReference>
<dbReference type="Pfam" id="PF00702">
    <property type="entry name" value="Hydrolase"/>
    <property type="match status" value="1"/>
</dbReference>
<dbReference type="SFLD" id="SFLDG01129">
    <property type="entry name" value="C1.5:_HAD__Beta-PGM__Phosphata"/>
    <property type="match status" value="1"/>
</dbReference>
<dbReference type="GO" id="GO:0016787">
    <property type="term" value="F:hydrolase activity"/>
    <property type="evidence" value="ECO:0007669"/>
    <property type="project" value="UniProtKB-KW"/>
</dbReference>
<dbReference type="EMBL" id="SNTY01000043">
    <property type="protein sequence ID" value="TEU25163.1"/>
    <property type="molecule type" value="Genomic_DNA"/>
</dbReference>
<keyword evidence="3" id="KW-1185">Reference proteome</keyword>